<dbReference type="AlphaFoldDB" id="A0A518B575"/>
<dbReference type="GO" id="GO:0010181">
    <property type="term" value="F:FMN binding"/>
    <property type="evidence" value="ECO:0007669"/>
    <property type="project" value="TreeGrafter"/>
</dbReference>
<dbReference type="SUPFAM" id="SSF52507">
    <property type="entry name" value="Homo-oligomeric flavin-containing Cys decarboxylases, HFCD"/>
    <property type="match status" value="1"/>
</dbReference>
<dbReference type="PANTHER" id="PTHR14359">
    <property type="entry name" value="HOMO-OLIGOMERIC FLAVIN CONTAINING CYS DECARBOXYLASE FAMILY"/>
    <property type="match status" value="1"/>
</dbReference>
<dbReference type="Pfam" id="PF02441">
    <property type="entry name" value="Flavoprotein"/>
    <property type="match status" value="1"/>
</dbReference>
<dbReference type="GO" id="GO:0015937">
    <property type="term" value="P:coenzyme A biosynthetic process"/>
    <property type="evidence" value="ECO:0007669"/>
    <property type="project" value="TreeGrafter"/>
</dbReference>
<dbReference type="InterPro" id="IPR003382">
    <property type="entry name" value="Flavoprotein"/>
</dbReference>
<dbReference type="InterPro" id="IPR036551">
    <property type="entry name" value="Flavin_trans-like"/>
</dbReference>
<sequence>MGKTASPPNILWGVTGSVAAIRADRLASSLGELGRLRVVVTDRAKHFRPAFPREVDVHDDEGEWREWEQLGDPVLHIELRKWADLFVIAPLSANTLAKITAGIADNLLLSVARAWNYRVPFVVAPAMNTMMWDHPVTCRSLELFRSWGGHVVEPIEKELACGDVGVGALAEADTIAAKVRELLPRKG</sequence>
<protein>
    <submittedName>
        <fullName evidence="2">Phosphopantothenoylcysteine decarboxylase</fullName>
    </submittedName>
</protein>
<dbReference type="PANTHER" id="PTHR14359:SF6">
    <property type="entry name" value="PHOSPHOPANTOTHENOYLCYSTEINE DECARBOXYLASE"/>
    <property type="match status" value="1"/>
</dbReference>
<dbReference type="RefSeq" id="WP_419192515.1">
    <property type="nucleotide sequence ID" value="NZ_CP036279.1"/>
</dbReference>
<organism evidence="2 3">
    <name type="scientific">Kolteria novifilia</name>
    <dbReference type="NCBI Taxonomy" id="2527975"/>
    <lineage>
        <taxon>Bacteria</taxon>
        <taxon>Pseudomonadati</taxon>
        <taxon>Planctomycetota</taxon>
        <taxon>Planctomycetia</taxon>
        <taxon>Kolteriales</taxon>
        <taxon>Kolteriaceae</taxon>
        <taxon>Kolteria</taxon>
    </lineage>
</organism>
<evidence type="ECO:0000313" key="2">
    <source>
        <dbReference type="EMBL" id="QDU62124.1"/>
    </source>
</evidence>
<reference evidence="2 3" key="1">
    <citation type="submission" date="2019-02" db="EMBL/GenBank/DDBJ databases">
        <title>Deep-cultivation of Planctomycetes and their phenomic and genomic characterization uncovers novel biology.</title>
        <authorList>
            <person name="Wiegand S."/>
            <person name="Jogler M."/>
            <person name="Boedeker C."/>
            <person name="Pinto D."/>
            <person name="Vollmers J."/>
            <person name="Rivas-Marin E."/>
            <person name="Kohn T."/>
            <person name="Peeters S.H."/>
            <person name="Heuer A."/>
            <person name="Rast P."/>
            <person name="Oberbeckmann S."/>
            <person name="Bunk B."/>
            <person name="Jeske O."/>
            <person name="Meyerdierks A."/>
            <person name="Storesund J.E."/>
            <person name="Kallscheuer N."/>
            <person name="Luecker S."/>
            <person name="Lage O.M."/>
            <person name="Pohl T."/>
            <person name="Merkel B.J."/>
            <person name="Hornburger P."/>
            <person name="Mueller R.-W."/>
            <person name="Bruemmer F."/>
            <person name="Labrenz M."/>
            <person name="Spormann A.M."/>
            <person name="Op den Camp H."/>
            <person name="Overmann J."/>
            <person name="Amann R."/>
            <person name="Jetten M.S.M."/>
            <person name="Mascher T."/>
            <person name="Medema M.H."/>
            <person name="Devos D.P."/>
            <person name="Kaster A.-K."/>
            <person name="Ovreas L."/>
            <person name="Rohde M."/>
            <person name="Galperin M.Y."/>
            <person name="Jogler C."/>
        </authorList>
    </citation>
    <scope>NUCLEOTIDE SEQUENCE [LARGE SCALE GENOMIC DNA]</scope>
    <source>
        <strain evidence="2 3">Pan216</strain>
    </source>
</reference>
<accession>A0A518B575</accession>
<proteinExistence type="predicted"/>
<evidence type="ECO:0000259" key="1">
    <source>
        <dbReference type="Pfam" id="PF02441"/>
    </source>
</evidence>
<keyword evidence="3" id="KW-1185">Reference proteome</keyword>
<gene>
    <name evidence="2" type="ORF">Pan216_29900</name>
</gene>
<dbReference type="GO" id="GO:0004633">
    <property type="term" value="F:phosphopantothenoylcysteine decarboxylase activity"/>
    <property type="evidence" value="ECO:0007669"/>
    <property type="project" value="TreeGrafter"/>
</dbReference>
<feature type="domain" description="Flavoprotein" evidence="1">
    <location>
        <begin position="9"/>
        <end position="182"/>
    </location>
</feature>
<dbReference type="GO" id="GO:0071513">
    <property type="term" value="C:phosphopantothenoylcysteine decarboxylase complex"/>
    <property type="evidence" value="ECO:0007669"/>
    <property type="project" value="TreeGrafter"/>
</dbReference>
<name>A0A518B575_9BACT</name>
<dbReference type="KEGG" id="knv:Pan216_29900"/>
<evidence type="ECO:0000313" key="3">
    <source>
        <dbReference type="Proteomes" id="UP000317093"/>
    </source>
</evidence>
<dbReference type="Proteomes" id="UP000317093">
    <property type="component" value="Chromosome"/>
</dbReference>
<dbReference type="Gene3D" id="3.40.50.1950">
    <property type="entry name" value="Flavin prenyltransferase-like"/>
    <property type="match status" value="1"/>
</dbReference>
<dbReference type="EMBL" id="CP036279">
    <property type="protein sequence ID" value="QDU62124.1"/>
    <property type="molecule type" value="Genomic_DNA"/>
</dbReference>